<proteinExistence type="predicted"/>
<dbReference type="VEuPathDB" id="VectorBase:RPRC009395"/>
<evidence type="ECO:0000313" key="2">
    <source>
        <dbReference type="Proteomes" id="UP000015103"/>
    </source>
</evidence>
<keyword evidence="2" id="KW-1185">Reference proteome</keyword>
<accession>T1HZC5</accession>
<dbReference type="HOGENOM" id="CLU_2870370_0_0_1"/>
<name>T1HZC5_RHOPR</name>
<evidence type="ECO:0000313" key="1">
    <source>
        <dbReference type="EnsemblMetazoa" id="RPRC009395-PA"/>
    </source>
</evidence>
<reference evidence="1" key="1">
    <citation type="submission" date="2015-05" db="UniProtKB">
        <authorList>
            <consortium name="EnsemblMetazoa"/>
        </authorList>
    </citation>
    <scope>IDENTIFICATION</scope>
</reference>
<organism evidence="1 2">
    <name type="scientific">Rhodnius prolixus</name>
    <name type="common">Triatomid bug</name>
    <dbReference type="NCBI Taxonomy" id="13249"/>
    <lineage>
        <taxon>Eukaryota</taxon>
        <taxon>Metazoa</taxon>
        <taxon>Ecdysozoa</taxon>
        <taxon>Arthropoda</taxon>
        <taxon>Hexapoda</taxon>
        <taxon>Insecta</taxon>
        <taxon>Pterygota</taxon>
        <taxon>Neoptera</taxon>
        <taxon>Paraneoptera</taxon>
        <taxon>Hemiptera</taxon>
        <taxon>Heteroptera</taxon>
        <taxon>Panheteroptera</taxon>
        <taxon>Cimicomorpha</taxon>
        <taxon>Reduviidae</taxon>
        <taxon>Triatominae</taxon>
        <taxon>Rhodnius</taxon>
    </lineage>
</organism>
<dbReference type="Proteomes" id="UP000015103">
    <property type="component" value="Unassembled WGS sequence"/>
</dbReference>
<sequence>MVAVPAGSRMFVVILIVVSFSGLLSKAFREVVLDSIRIYSAARKLGVLLGPLSCHQSILRTDYL</sequence>
<dbReference type="AlphaFoldDB" id="T1HZC5"/>
<dbReference type="EMBL" id="ACPB03008665">
    <property type="status" value="NOT_ANNOTATED_CDS"/>
    <property type="molecule type" value="Genomic_DNA"/>
</dbReference>
<protein>
    <submittedName>
        <fullName evidence="1">Uncharacterized protein</fullName>
    </submittedName>
</protein>
<dbReference type="EnsemblMetazoa" id="RPRC009395-RA">
    <property type="protein sequence ID" value="RPRC009395-PA"/>
    <property type="gene ID" value="RPRC009395"/>
</dbReference>
<dbReference type="InParanoid" id="T1HZC5"/>